<evidence type="ECO:0000259" key="1">
    <source>
        <dbReference type="Pfam" id="PF21722"/>
    </source>
</evidence>
<accession>A0A6S7AX95</accession>
<gene>
    <name evidence="2" type="ORF">LMG3458_02011</name>
</gene>
<dbReference type="EMBL" id="CADIJO010000005">
    <property type="protein sequence ID" value="CAB3688610.1"/>
    <property type="molecule type" value="Genomic_DNA"/>
</dbReference>
<feature type="domain" description="Glycine-rich" evidence="1">
    <location>
        <begin position="132"/>
        <end position="333"/>
    </location>
</feature>
<proteinExistence type="predicted"/>
<organism evidence="2 3">
    <name type="scientific">Achromobacter deleyi</name>
    <dbReference type="NCBI Taxonomy" id="1353891"/>
    <lineage>
        <taxon>Bacteria</taxon>
        <taxon>Pseudomonadati</taxon>
        <taxon>Pseudomonadota</taxon>
        <taxon>Betaproteobacteria</taxon>
        <taxon>Burkholderiales</taxon>
        <taxon>Alcaligenaceae</taxon>
        <taxon>Achromobacter</taxon>
    </lineage>
</organism>
<dbReference type="Pfam" id="PF21722">
    <property type="entry name" value="Gly_rich_2"/>
    <property type="match status" value="1"/>
</dbReference>
<evidence type="ECO:0000313" key="3">
    <source>
        <dbReference type="Proteomes" id="UP000494111"/>
    </source>
</evidence>
<name>A0A6S7AX95_9BURK</name>
<sequence>MATRIYKTPFAATGDKEVLATADQPDGKVSLSAGWTPDYELPSDNPNYRPVGRAEMNGVINEVTEALGGVQLHGFATWQDIDGGWPSGAHVLSGDTVYRSDVNNNTTNPGTGGAGWSQPFAGRLLNVQVFPTAGTFTYTPTSGTRSIVVEVQGAGGAGGGSQATGASTVSTCPGGNAGAYGKSRIVTGFASVSVMVGAPGSGALGASGGSGGASSFGALVSAPGGQGGQSYTAGAAPVFCINNSAQTSATGGNIVNASGGRGQPGAATSVTFGGSGEGGASVYGSGGRAIGVFATPTNGVAGVAPGSGGSGGAGGAGAGATTGGTGAPGIVIVWEYA</sequence>
<reference evidence="2 3" key="1">
    <citation type="submission" date="2020-04" db="EMBL/GenBank/DDBJ databases">
        <authorList>
            <person name="De Canck E."/>
        </authorList>
    </citation>
    <scope>NUCLEOTIDE SEQUENCE [LARGE SCALE GENOMIC DNA]</scope>
    <source>
        <strain evidence="2 3">LMG 3458</strain>
    </source>
</reference>
<dbReference type="InterPro" id="IPR049304">
    <property type="entry name" value="Gly_rich_dom"/>
</dbReference>
<protein>
    <recommendedName>
        <fullName evidence="1">Glycine-rich domain-containing protein</fullName>
    </recommendedName>
</protein>
<dbReference type="Proteomes" id="UP000494111">
    <property type="component" value="Unassembled WGS sequence"/>
</dbReference>
<evidence type="ECO:0000313" key="2">
    <source>
        <dbReference type="EMBL" id="CAB3688610.1"/>
    </source>
</evidence>
<dbReference type="AlphaFoldDB" id="A0A6S7AX95"/>